<dbReference type="InterPro" id="IPR001242">
    <property type="entry name" value="Condensation_dom"/>
</dbReference>
<dbReference type="PANTHER" id="PTHR28037:SF1">
    <property type="entry name" value="ALCOHOL O-ACETYLTRANSFERASE 1-RELATED"/>
    <property type="match status" value="1"/>
</dbReference>
<comment type="similarity">
    <text evidence="4">Belongs to the acyltransferase PapA5 family.</text>
</comment>
<dbReference type="SUPFAM" id="SSF52777">
    <property type="entry name" value="CoA-dependent acyltransferases"/>
    <property type="match status" value="2"/>
</dbReference>
<reference evidence="14 15" key="1">
    <citation type="journal article" date="2019" name="Genome Biol. Evol.">
        <title>Day and night: Metabolic profiles and evolutionary relationships of six axenic non-marine cyanobacteria.</title>
        <authorList>
            <person name="Will S.E."/>
            <person name="Henke P."/>
            <person name="Boedeker C."/>
            <person name="Huang S."/>
            <person name="Brinkmann H."/>
            <person name="Rohde M."/>
            <person name="Jarek M."/>
            <person name="Friedl T."/>
            <person name="Seufert S."/>
            <person name="Schumacher M."/>
            <person name="Overmann J."/>
            <person name="Neumann-Schaal M."/>
            <person name="Petersen J."/>
        </authorList>
    </citation>
    <scope>NUCLEOTIDE SEQUENCE [LARGE SCALE GENOMIC DNA]</scope>
    <source>
        <strain evidence="14 15">SAG 1403-4b</strain>
    </source>
</reference>
<feature type="domain" description="Condensation" evidence="12">
    <location>
        <begin position="15"/>
        <end position="159"/>
    </location>
</feature>
<dbReference type="EMBL" id="RSCM01000003">
    <property type="protein sequence ID" value="RUS98355.1"/>
    <property type="molecule type" value="Genomic_DNA"/>
</dbReference>
<evidence type="ECO:0000313" key="14">
    <source>
        <dbReference type="EMBL" id="RUS98355.1"/>
    </source>
</evidence>
<feature type="domain" description="Phthiocerol/phthiodiolone dimycocerosyl transferase C-terminal" evidence="13">
    <location>
        <begin position="223"/>
        <end position="381"/>
    </location>
</feature>
<evidence type="ECO:0000259" key="13">
    <source>
        <dbReference type="Pfam" id="PF16911"/>
    </source>
</evidence>
<dbReference type="EC" id="2.3.1.282" evidence="5"/>
<comment type="caution">
    <text evidence="14">The sequence shown here is derived from an EMBL/GenBank/DDBJ whole genome shotgun (WGS) entry which is preliminary data.</text>
</comment>
<comment type="catalytic activity">
    <reaction evidence="1">
        <text>2 a mycocerosyl-[mycocerosic acid synthase] + a phthiocerol = a dimycocerosyl phthiocerol + 2 holo-[mycocerosic acid synthase].</text>
        <dbReference type="EC" id="2.3.1.282"/>
    </reaction>
</comment>
<evidence type="ECO:0000256" key="6">
    <source>
        <dbReference type="ARBA" id="ARBA00013449"/>
    </source>
</evidence>
<proteinExistence type="inferred from homology"/>
<accession>A0A433UWX2</accession>
<evidence type="ECO:0000256" key="10">
    <source>
        <dbReference type="ARBA" id="ARBA00032317"/>
    </source>
</evidence>
<evidence type="ECO:0000256" key="7">
    <source>
        <dbReference type="ARBA" id="ARBA00022679"/>
    </source>
</evidence>
<evidence type="ECO:0000259" key="12">
    <source>
        <dbReference type="Pfam" id="PF00668"/>
    </source>
</evidence>
<evidence type="ECO:0000256" key="5">
    <source>
        <dbReference type="ARBA" id="ARBA00012866"/>
    </source>
</evidence>
<evidence type="ECO:0000313" key="15">
    <source>
        <dbReference type="Proteomes" id="UP000276103"/>
    </source>
</evidence>
<evidence type="ECO:0000256" key="11">
    <source>
        <dbReference type="ARBA" id="ARBA00033407"/>
    </source>
</evidence>
<organism evidence="14 15">
    <name type="scientific">Trichormus variabilis SAG 1403-4b</name>
    <dbReference type="NCBI Taxonomy" id="447716"/>
    <lineage>
        <taxon>Bacteria</taxon>
        <taxon>Bacillati</taxon>
        <taxon>Cyanobacteriota</taxon>
        <taxon>Cyanophyceae</taxon>
        <taxon>Nostocales</taxon>
        <taxon>Nostocaceae</taxon>
        <taxon>Trichormus</taxon>
    </lineage>
</organism>
<dbReference type="AlphaFoldDB" id="A0A433UWX2"/>
<dbReference type="GO" id="GO:0008610">
    <property type="term" value="P:lipid biosynthetic process"/>
    <property type="evidence" value="ECO:0007669"/>
    <property type="project" value="UniProtKB-ARBA"/>
</dbReference>
<dbReference type="GO" id="GO:0016746">
    <property type="term" value="F:acyltransferase activity"/>
    <property type="evidence" value="ECO:0007669"/>
    <property type="project" value="UniProtKB-KW"/>
</dbReference>
<dbReference type="Pfam" id="PF16911">
    <property type="entry name" value="PapA_C"/>
    <property type="match status" value="1"/>
</dbReference>
<protein>
    <recommendedName>
        <fullName evidence="6">Phthiocerol/phthiodiolone dimycocerosyl transferase</fullName>
        <ecNumber evidence="5">2.3.1.282</ecNumber>
    </recommendedName>
    <alternativeName>
        <fullName evidence="11">Acyltransferase PapA5</fullName>
    </alternativeName>
    <alternativeName>
        <fullName evidence="9">Phthiocerol/phthiodiolone O-acyltransferase</fullName>
    </alternativeName>
    <alternativeName>
        <fullName evidence="10">Polyketide synthase-associated protein A5</fullName>
    </alternativeName>
</protein>
<keyword evidence="7" id="KW-0808">Transferase</keyword>
<dbReference type="Pfam" id="PF00668">
    <property type="entry name" value="Condensation"/>
    <property type="match status" value="1"/>
</dbReference>
<keyword evidence="15" id="KW-1185">Reference proteome</keyword>
<dbReference type="OrthoDB" id="863140at2"/>
<comment type="catalytic activity">
    <reaction evidence="3">
        <text>2 a mycocerosyl-[mycocerosic acid synthase] + a phthiodiolone = a dimycocerosyl phthiodiolone + 2 holo-[mycocerosic acid synthase].</text>
        <dbReference type="EC" id="2.3.1.282"/>
    </reaction>
</comment>
<dbReference type="InterPro" id="IPR031641">
    <property type="entry name" value="PapA_C"/>
</dbReference>
<evidence type="ECO:0000256" key="8">
    <source>
        <dbReference type="ARBA" id="ARBA00023315"/>
    </source>
</evidence>
<evidence type="ECO:0000256" key="3">
    <source>
        <dbReference type="ARBA" id="ARBA00001907"/>
    </source>
</evidence>
<dbReference type="RefSeq" id="WP_127053288.1">
    <property type="nucleotide sequence ID" value="NZ_RSCM01000003.1"/>
</dbReference>
<dbReference type="Proteomes" id="UP000276103">
    <property type="component" value="Unassembled WGS sequence"/>
</dbReference>
<name>A0A433UWX2_ANAVA</name>
<evidence type="ECO:0000256" key="2">
    <source>
        <dbReference type="ARBA" id="ARBA00000625"/>
    </source>
</evidence>
<evidence type="ECO:0000256" key="4">
    <source>
        <dbReference type="ARBA" id="ARBA00006558"/>
    </source>
</evidence>
<gene>
    <name evidence="14" type="ORF">DSM107003_14430</name>
</gene>
<evidence type="ECO:0000256" key="9">
    <source>
        <dbReference type="ARBA" id="ARBA00030465"/>
    </source>
</evidence>
<keyword evidence="8" id="KW-0012">Acyltransferase</keyword>
<comment type="catalytic activity">
    <reaction evidence="2">
        <text>2 a mycocerosyl-[mycocerosic acid synthase] + a phenolphthiocerol = a dimycocerosyl phenolphthiocerol + 2 holo-[mycocerosic acid synthase].</text>
        <dbReference type="EC" id="2.3.1.282"/>
    </reaction>
</comment>
<sequence length="442" mass="50418">MSSDRKLGNVEQAMEILNRRAKTWNLVTISRIKGNFQEAILRQSLDILQYRHPRLNSRIIHFRKCCYFQTAGTEKIDLRIVNHIYEEHWQEVVNEEMNQEIDSSKCLLRVVLVHILNEQKISYLITTLHHAISDGLSSIKLHSEILNNYQSLTSCEPIEPVSKLETLPPIETLIPKSKQGLTGKISGLFCLLKLGFYKIWNQPQTLGFEKYVSISQRRSAIIHRQIDTELTQKFVQRCRQENTTVHSALSAILMFTVARKIIKKNQKDVRVNSLSYLDLRKRLQPTVNEENLAVLATSMMGFHSIKPNTSFWDLAREVKQNLEAGIKRQDIFNMILIAKQLIDFSLIFPKQIAATVSVSNIGKVNIPAAYGELELEEISFAGSHSLYAGVLVIHAATFQGKMLLNFVFSQPSISKKTMEILVTNVINLIADVTFNSLQLRGT</sequence>
<dbReference type="InterPro" id="IPR052058">
    <property type="entry name" value="Alcohol_O-acetyltransferase"/>
</dbReference>
<dbReference type="Gene3D" id="3.30.559.30">
    <property type="entry name" value="Nonribosomal peptide synthetase, condensation domain"/>
    <property type="match status" value="1"/>
</dbReference>
<dbReference type="InterPro" id="IPR023213">
    <property type="entry name" value="CAT-like_dom_sf"/>
</dbReference>
<dbReference type="PANTHER" id="PTHR28037">
    <property type="entry name" value="ALCOHOL O-ACETYLTRANSFERASE 1-RELATED"/>
    <property type="match status" value="1"/>
</dbReference>
<dbReference type="Gene3D" id="3.30.559.10">
    <property type="entry name" value="Chloramphenicol acetyltransferase-like domain"/>
    <property type="match status" value="1"/>
</dbReference>
<evidence type="ECO:0000256" key="1">
    <source>
        <dbReference type="ARBA" id="ARBA00000026"/>
    </source>
</evidence>